<evidence type="ECO:0000256" key="9">
    <source>
        <dbReference type="RuleBase" id="RU364020"/>
    </source>
</evidence>
<keyword evidence="4" id="KW-0812">Transmembrane</keyword>
<keyword evidence="6 9" id="KW-0333">Golgi apparatus</keyword>
<gene>
    <name evidence="10" type="ORF">PYX00_000059</name>
</gene>
<dbReference type="PANTHER" id="PTHR12137">
    <property type="entry name" value="CARBOHYDRATE SULFOTRANSFERASE"/>
    <property type="match status" value="1"/>
</dbReference>
<evidence type="ECO:0000256" key="7">
    <source>
        <dbReference type="ARBA" id="ARBA00023136"/>
    </source>
</evidence>
<keyword evidence="8 9" id="KW-0325">Glycoprotein</keyword>
<keyword evidence="7" id="KW-0472">Membrane</keyword>
<dbReference type="InterPro" id="IPR018011">
    <property type="entry name" value="Carb_sulfotrans_8-10"/>
</dbReference>
<organism evidence="10">
    <name type="scientific">Menopon gallinae</name>
    <name type="common">poultry shaft louse</name>
    <dbReference type="NCBI Taxonomy" id="328185"/>
    <lineage>
        <taxon>Eukaryota</taxon>
        <taxon>Metazoa</taxon>
        <taxon>Ecdysozoa</taxon>
        <taxon>Arthropoda</taxon>
        <taxon>Hexapoda</taxon>
        <taxon>Insecta</taxon>
        <taxon>Pterygota</taxon>
        <taxon>Neoptera</taxon>
        <taxon>Paraneoptera</taxon>
        <taxon>Psocodea</taxon>
        <taxon>Troctomorpha</taxon>
        <taxon>Phthiraptera</taxon>
        <taxon>Amblycera</taxon>
        <taxon>Menoponidae</taxon>
        <taxon>Menopon</taxon>
    </lineage>
</organism>
<reference evidence="10" key="1">
    <citation type="journal article" date="2024" name="Gigascience">
        <title>Chromosome-level genome of the poultry shaft louse Menopon gallinae provides insight into the host-switching and adaptive evolution of parasitic lice.</title>
        <authorList>
            <person name="Xu Y."/>
            <person name="Ma L."/>
            <person name="Liu S."/>
            <person name="Liang Y."/>
            <person name="Liu Q."/>
            <person name="He Z."/>
            <person name="Tian L."/>
            <person name="Duan Y."/>
            <person name="Cai W."/>
            <person name="Li H."/>
            <person name="Song F."/>
        </authorList>
    </citation>
    <scope>NUCLEOTIDE SEQUENCE</scope>
    <source>
        <strain evidence="10">Cailab_2023a</strain>
    </source>
</reference>
<accession>A0AAW2I8P2</accession>
<dbReference type="GO" id="GO:0008146">
    <property type="term" value="F:sulfotransferase activity"/>
    <property type="evidence" value="ECO:0007669"/>
    <property type="project" value="InterPro"/>
</dbReference>
<keyword evidence="9" id="KW-0735">Signal-anchor</keyword>
<keyword evidence="9" id="KW-0119">Carbohydrate metabolism</keyword>
<dbReference type="PANTHER" id="PTHR12137:SF63">
    <property type="entry name" value="CARBOHYDRATE SULFOTRANSFERASE"/>
    <property type="match status" value="1"/>
</dbReference>
<protein>
    <recommendedName>
        <fullName evidence="9">Carbohydrate sulfotransferase</fullName>
        <ecNumber evidence="9">2.8.2.-</ecNumber>
    </recommendedName>
</protein>
<comment type="subcellular location">
    <subcellularLocation>
        <location evidence="1 9">Golgi apparatus membrane</location>
        <topology evidence="1 9">Single-pass type II membrane protein</topology>
    </subcellularLocation>
</comment>
<keyword evidence="3 9" id="KW-0808">Transferase</keyword>
<dbReference type="GO" id="GO:0016051">
    <property type="term" value="P:carbohydrate biosynthetic process"/>
    <property type="evidence" value="ECO:0007669"/>
    <property type="project" value="InterPro"/>
</dbReference>
<evidence type="ECO:0000256" key="5">
    <source>
        <dbReference type="ARBA" id="ARBA00022989"/>
    </source>
</evidence>
<sequence>MPGKPTEMQCDNRVLKKLIILCCCTTLVVFIVHIDDNTENYSTKKILQVSETVTQYTQPTGPLWMKNMSLIMDQRRRDLERKCEMLGLNTPGNDSLHKPNAWEFLINHEHHLVWCNVFKAASTSWMYNFNVLAGYSPHFLQASRQVPLQLARRKYPRPSLDHLLKALNVSTSFLIVRHPLSRLLSAYRDKIEFAIPNSYHYKLGSDIVNKYRDLNGKILQKRPLFSEFVQYLFDLYKNNGTFDMHWTPITNFCTPCQIRFDIIMKVETLQADQNYLIQKTNLQKWIKPEWKNPSKGTVNHTRLKEQYYSQLTKRQIQKLYHIYRYDFHLFDYSLEGYLKYGTSS</sequence>
<dbReference type="Pfam" id="PF03567">
    <property type="entry name" value="Sulfotransfer_2"/>
    <property type="match status" value="1"/>
</dbReference>
<evidence type="ECO:0000256" key="4">
    <source>
        <dbReference type="ARBA" id="ARBA00022692"/>
    </source>
</evidence>
<name>A0AAW2I8P2_9NEOP</name>
<evidence type="ECO:0000256" key="2">
    <source>
        <dbReference type="ARBA" id="ARBA00006339"/>
    </source>
</evidence>
<dbReference type="EMBL" id="JARGDH010000001">
    <property type="protein sequence ID" value="KAL0278156.1"/>
    <property type="molecule type" value="Genomic_DNA"/>
</dbReference>
<dbReference type="InterPro" id="IPR005331">
    <property type="entry name" value="Sulfotransferase"/>
</dbReference>
<evidence type="ECO:0000256" key="3">
    <source>
        <dbReference type="ARBA" id="ARBA00022679"/>
    </source>
</evidence>
<evidence type="ECO:0000256" key="1">
    <source>
        <dbReference type="ARBA" id="ARBA00004323"/>
    </source>
</evidence>
<comment type="similarity">
    <text evidence="2 9">Belongs to the sulfotransferase 2 family.</text>
</comment>
<dbReference type="EC" id="2.8.2.-" evidence="9"/>
<comment type="caution">
    <text evidence="10">The sequence shown here is derived from an EMBL/GenBank/DDBJ whole genome shotgun (WGS) entry which is preliminary data.</text>
</comment>
<evidence type="ECO:0000256" key="8">
    <source>
        <dbReference type="ARBA" id="ARBA00023180"/>
    </source>
</evidence>
<dbReference type="AlphaFoldDB" id="A0AAW2I8P2"/>
<evidence type="ECO:0000256" key="6">
    <source>
        <dbReference type="ARBA" id="ARBA00023034"/>
    </source>
</evidence>
<proteinExistence type="inferred from homology"/>
<keyword evidence="5" id="KW-1133">Transmembrane helix</keyword>
<dbReference type="GO" id="GO:0000139">
    <property type="term" value="C:Golgi membrane"/>
    <property type="evidence" value="ECO:0007669"/>
    <property type="project" value="UniProtKB-SubCell"/>
</dbReference>
<evidence type="ECO:0000313" key="10">
    <source>
        <dbReference type="EMBL" id="KAL0278156.1"/>
    </source>
</evidence>